<keyword evidence="1" id="KW-1133">Transmembrane helix</keyword>
<keyword evidence="3" id="KW-1185">Reference proteome</keyword>
<keyword evidence="1" id="KW-0812">Transmembrane</keyword>
<comment type="caution">
    <text evidence="2">The sequence shown here is derived from an EMBL/GenBank/DDBJ whole genome shotgun (WGS) entry which is preliminary data.</text>
</comment>
<feature type="transmembrane region" description="Helical" evidence="1">
    <location>
        <begin position="29"/>
        <end position="50"/>
    </location>
</feature>
<keyword evidence="1" id="KW-0472">Membrane</keyword>
<dbReference type="PANTHER" id="PTHR35420">
    <property type="entry name" value="OS02G0198500 PROTEIN"/>
    <property type="match status" value="1"/>
</dbReference>
<evidence type="ECO:0000313" key="3">
    <source>
        <dbReference type="Proteomes" id="UP000823775"/>
    </source>
</evidence>
<dbReference type="EMBL" id="JACEIK010002942">
    <property type="protein sequence ID" value="MCD9639564.1"/>
    <property type="molecule type" value="Genomic_DNA"/>
</dbReference>
<proteinExistence type="predicted"/>
<organism evidence="2 3">
    <name type="scientific">Datura stramonium</name>
    <name type="common">Jimsonweed</name>
    <name type="synonym">Common thornapple</name>
    <dbReference type="NCBI Taxonomy" id="4076"/>
    <lineage>
        <taxon>Eukaryota</taxon>
        <taxon>Viridiplantae</taxon>
        <taxon>Streptophyta</taxon>
        <taxon>Embryophyta</taxon>
        <taxon>Tracheophyta</taxon>
        <taxon>Spermatophyta</taxon>
        <taxon>Magnoliopsida</taxon>
        <taxon>eudicotyledons</taxon>
        <taxon>Gunneridae</taxon>
        <taxon>Pentapetalae</taxon>
        <taxon>asterids</taxon>
        <taxon>lamiids</taxon>
        <taxon>Solanales</taxon>
        <taxon>Solanaceae</taxon>
        <taxon>Solanoideae</taxon>
        <taxon>Datureae</taxon>
        <taxon>Datura</taxon>
    </lineage>
</organism>
<protein>
    <recommendedName>
        <fullName evidence="4">Glycine-rich protein</fullName>
    </recommendedName>
</protein>
<evidence type="ECO:0008006" key="4">
    <source>
        <dbReference type="Google" id="ProtNLM"/>
    </source>
</evidence>
<evidence type="ECO:0000256" key="1">
    <source>
        <dbReference type="SAM" id="Phobius"/>
    </source>
</evidence>
<dbReference type="Proteomes" id="UP000823775">
    <property type="component" value="Unassembled WGS sequence"/>
</dbReference>
<evidence type="ECO:0000313" key="2">
    <source>
        <dbReference type="EMBL" id="MCD9639564.1"/>
    </source>
</evidence>
<accession>A0ABS8V022</accession>
<dbReference type="PANTHER" id="PTHR35420:SF1">
    <property type="entry name" value="OS09G0480532 PROTEIN"/>
    <property type="match status" value="1"/>
</dbReference>
<gene>
    <name evidence="2" type="ORF">HAX54_024180</name>
</gene>
<sequence>MVRFLVSSYLDVDDSFSKAGAMISYSGGLFLFCFIIFGVLVVSIVVFACTDHPENDTVSKEKKKIQPKSSSGTGANYFGGGIGSMIMYSGGAAGGGGGCGGGDCGFVGGC</sequence>
<name>A0ABS8V022_DATST</name>
<reference evidence="2 3" key="1">
    <citation type="journal article" date="2021" name="BMC Genomics">
        <title>Datura genome reveals duplications of psychoactive alkaloid biosynthetic genes and high mutation rate following tissue culture.</title>
        <authorList>
            <person name="Rajewski A."/>
            <person name="Carter-House D."/>
            <person name="Stajich J."/>
            <person name="Litt A."/>
        </authorList>
    </citation>
    <scope>NUCLEOTIDE SEQUENCE [LARGE SCALE GENOMIC DNA]</scope>
    <source>
        <strain evidence="2">AR-01</strain>
    </source>
</reference>